<dbReference type="STRING" id="1445510.YC6258_05600"/>
<dbReference type="EMBL" id="CP007142">
    <property type="protein sequence ID" value="AJQ97628.1"/>
    <property type="molecule type" value="Genomic_DNA"/>
</dbReference>
<feature type="active site" evidence="3">
    <location>
        <position position="174"/>
    </location>
</feature>
<dbReference type="KEGG" id="gsn:YC6258_05600"/>
<feature type="active site" description="Nucleophile" evidence="3">
    <location>
        <position position="370"/>
    </location>
</feature>
<comment type="pathway">
    <text evidence="3">Amino-acid degradation; L-arginine degradation via AST pathway; L-glutamate and succinate from L-arginine: step 2/5.</text>
</comment>
<keyword evidence="2 3" id="KW-0378">Hydrolase</keyword>
<dbReference type="Gene3D" id="3.75.10.20">
    <property type="entry name" value="Succinylarginine dihydrolase"/>
    <property type="match status" value="1"/>
</dbReference>
<dbReference type="OrthoDB" id="248552at2"/>
<organism evidence="5 6">
    <name type="scientific">Gynuella sunshinyii YC6258</name>
    <dbReference type="NCBI Taxonomy" id="1445510"/>
    <lineage>
        <taxon>Bacteria</taxon>
        <taxon>Pseudomonadati</taxon>
        <taxon>Pseudomonadota</taxon>
        <taxon>Gammaproteobacteria</taxon>
        <taxon>Oceanospirillales</taxon>
        <taxon>Saccharospirillaceae</taxon>
        <taxon>Gynuella</taxon>
    </lineage>
</organism>
<name>A0A0C5VWD7_9GAMM</name>
<comment type="function">
    <text evidence="3">Catalyzes the hydrolysis of N(2)-succinylarginine into N(2)-succinylornithine, ammonia and CO(2).</text>
</comment>
<dbReference type="GO" id="GO:0019544">
    <property type="term" value="P:L-arginine catabolic process to L-glutamate"/>
    <property type="evidence" value="ECO:0007669"/>
    <property type="project" value="UniProtKB-UniRule"/>
</dbReference>
<evidence type="ECO:0000313" key="5">
    <source>
        <dbReference type="EMBL" id="AJQ97628.1"/>
    </source>
</evidence>
<accession>A0A0C5VWD7</accession>
<protein>
    <recommendedName>
        <fullName evidence="3 4">N-succinylarginine dihydrolase</fullName>
        <ecNumber evidence="3 4">3.5.3.23</ecNumber>
    </recommendedName>
</protein>
<proteinExistence type="inferred from homology"/>
<dbReference type="UniPathway" id="UPA00185">
    <property type="reaction ID" value="UER00280"/>
</dbReference>
<dbReference type="PATRIC" id="fig|1445510.3.peg.5565"/>
<keyword evidence="1 3" id="KW-0056">Arginine metabolism</keyword>
<dbReference type="HOGENOM" id="CLU_053835_0_0_6"/>
<gene>
    <name evidence="3" type="primary">astB</name>
    <name evidence="5" type="ORF">YC6258_05600</name>
</gene>
<dbReference type="HAMAP" id="MF_01172">
    <property type="entry name" value="AstB"/>
    <property type="match status" value="1"/>
</dbReference>
<feature type="binding site" evidence="3">
    <location>
        <begin position="137"/>
        <end position="138"/>
    </location>
    <ligand>
        <name>substrate</name>
    </ligand>
</feature>
<dbReference type="AlphaFoldDB" id="A0A0C5VWD7"/>
<feature type="binding site" evidence="3">
    <location>
        <position position="110"/>
    </location>
    <ligand>
        <name>substrate</name>
    </ligand>
</feature>
<dbReference type="InterPro" id="IPR037031">
    <property type="entry name" value="AstB_sf"/>
</dbReference>
<dbReference type="NCBIfam" id="NF009789">
    <property type="entry name" value="PRK13281.1"/>
    <property type="match status" value="1"/>
</dbReference>
<dbReference type="NCBIfam" id="TIGR03241">
    <property type="entry name" value="arg_catab_astB"/>
    <property type="match status" value="1"/>
</dbReference>
<reference evidence="5 6" key="1">
    <citation type="submission" date="2014-01" db="EMBL/GenBank/DDBJ databases">
        <title>Full genme sequencing of cellulolytic bacterium Gynuella sunshinyii YC6258T gen. nov., sp. nov.</title>
        <authorList>
            <person name="Khan H."/>
            <person name="Chung E.J."/>
            <person name="Chung Y.R."/>
        </authorList>
    </citation>
    <scope>NUCLEOTIDE SEQUENCE [LARGE SCALE GENOMIC DNA]</scope>
    <source>
        <strain evidence="5 6">YC6258</strain>
    </source>
</reference>
<feature type="binding site" evidence="3">
    <location>
        <position position="364"/>
    </location>
    <ligand>
        <name>substrate</name>
    </ligand>
</feature>
<comment type="similarity">
    <text evidence="3">Belongs to the succinylarginine dihydrolase family.</text>
</comment>
<comment type="catalytic activity">
    <reaction evidence="3">
        <text>N(2)-succinyl-L-arginine + 2 H2O + 2 H(+) = N(2)-succinyl-L-ornithine + 2 NH4(+) + CO2</text>
        <dbReference type="Rhea" id="RHEA:19533"/>
        <dbReference type="ChEBI" id="CHEBI:15377"/>
        <dbReference type="ChEBI" id="CHEBI:15378"/>
        <dbReference type="ChEBI" id="CHEBI:16526"/>
        <dbReference type="ChEBI" id="CHEBI:28938"/>
        <dbReference type="ChEBI" id="CHEBI:58241"/>
        <dbReference type="ChEBI" id="CHEBI:58514"/>
        <dbReference type="EC" id="3.5.3.23"/>
    </reaction>
</comment>
<evidence type="ECO:0000313" key="6">
    <source>
        <dbReference type="Proteomes" id="UP000032266"/>
    </source>
</evidence>
<feature type="binding site" evidence="3">
    <location>
        <begin position="19"/>
        <end position="28"/>
    </location>
    <ligand>
        <name>substrate</name>
    </ligand>
</feature>
<keyword evidence="6" id="KW-1185">Reference proteome</keyword>
<dbReference type="EC" id="3.5.3.23" evidence="3 4"/>
<dbReference type="GO" id="GO:0019545">
    <property type="term" value="P:L-arginine catabolic process to succinate"/>
    <property type="evidence" value="ECO:0007669"/>
    <property type="project" value="UniProtKB-UniRule"/>
</dbReference>
<dbReference type="PANTHER" id="PTHR30420:SF2">
    <property type="entry name" value="N-SUCCINYLARGININE DIHYDROLASE"/>
    <property type="match status" value="1"/>
</dbReference>
<dbReference type="InterPro" id="IPR007079">
    <property type="entry name" value="SuccinylArg_d-Hdrlase_AstB"/>
</dbReference>
<evidence type="ECO:0000256" key="4">
    <source>
        <dbReference type="NCBIfam" id="TIGR03241"/>
    </source>
</evidence>
<feature type="binding site" evidence="3">
    <location>
        <position position="214"/>
    </location>
    <ligand>
        <name>substrate</name>
    </ligand>
</feature>
<feature type="binding site" evidence="3">
    <location>
        <position position="252"/>
    </location>
    <ligand>
        <name>substrate</name>
    </ligand>
</feature>
<dbReference type="Pfam" id="PF04996">
    <property type="entry name" value="AstB"/>
    <property type="match status" value="1"/>
</dbReference>
<dbReference type="GO" id="GO:0009015">
    <property type="term" value="F:N-succinylarginine dihydrolase activity"/>
    <property type="evidence" value="ECO:0007669"/>
    <property type="project" value="UniProtKB-UniRule"/>
</dbReference>
<evidence type="ECO:0000256" key="2">
    <source>
        <dbReference type="ARBA" id="ARBA00022801"/>
    </source>
</evidence>
<dbReference type="SUPFAM" id="SSF55909">
    <property type="entry name" value="Pentein"/>
    <property type="match status" value="1"/>
</dbReference>
<dbReference type="Proteomes" id="UP000032266">
    <property type="component" value="Chromosome"/>
</dbReference>
<sequence>MSVYEVNFDGLVGPTHSYAGLSYGNVASARNVAESSNPKQAALQGLAKMKQLHDAGFKQGILLPHERPYIPVLKQLGFSGTEASILQLAARQAPELLAAASSASCMWTANAATVSPSADTHDGRVHFTAANLNNKFHRSIEHPLTSRMLQAIFAEETVFAHHPALPAVSQFGDEGAANHTRLCVDYGQPGVELFVYGQHAFNYTSARPTRYPARQTLEASQAIARLHGLEPQRTVFAQQAPNAIDAGVFHNDVIAVGNREWLFYHEEAFLNEAQLLQELEEKLGLGVLKTIRVSGEQVPLNDVIHSYLFNSQLLSRPDGSMVLVVPLECREIASVSVFLDQLVGDTSNPINELLVFDLKQSMKNGGGPACLRLRVVLTEDELAAVHSGCLLTDELFGLLNAWVNKHYRDRLSFDDLSDPALLQESRTALDELTGLLNLGSIYDFQRV</sequence>
<dbReference type="RefSeq" id="WP_044619333.1">
    <property type="nucleotide sequence ID" value="NZ_CP007142.1"/>
</dbReference>
<evidence type="ECO:0000256" key="3">
    <source>
        <dbReference type="HAMAP-Rule" id="MF_01172"/>
    </source>
</evidence>
<evidence type="ECO:0000256" key="1">
    <source>
        <dbReference type="ARBA" id="ARBA00022503"/>
    </source>
</evidence>
<comment type="subunit">
    <text evidence="3">Homodimer.</text>
</comment>
<feature type="active site" evidence="3">
    <location>
        <position position="250"/>
    </location>
</feature>
<dbReference type="PANTHER" id="PTHR30420">
    <property type="entry name" value="N-SUCCINYLARGININE DIHYDROLASE"/>
    <property type="match status" value="1"/>
</dbReference>